<organism evidence="5 6">
    <name type="scientific">Vreelandella venusta</name>
    <dbReference type="NCBI Taxonomy" id="44935"/>
    <lineage>
        <taxon>Bacteria</taxon>
        <taxon>Pseudomonadati</taxon>
        <taxon>Pseudomonadota</taxon>
        <taxon>Gammaproteobacteria</taxon>
        <taxon>Oceanospirillales</taxon>
        <taxon>Halomonadaceae</taxon>
        <taxon>Vreelandella</taxon>
    </lineage>
</organism>
<dbReference type="Pfam" id="PF13409">
    <property type="entry name" value="GST_N_2"/>
    <property type="match status" value="1"/>
</dbReference>
<feature type="site" description="Lowers pKa of active site Cys" evidence="3">
    <location>
        <position position="305"/>
    </location>
</feature>
<dbReference type="InterPro" id="IPR040079">
    <property type="entry name" value="Glutathione_S-Trfase"/>
</dbReference>
<feature type="binding site" evidence="2">
    <location>
        <begin position="157"/>
        <end position="158"/>
    </location>
    <ligand>
        <name>glutathione</name>
        <dbReference type="ChEBI" id="CHEBI:57925"/>
    </ligand>
</feature>
<feature type="active site" description="Nucleophile" evidence="1">
    <location>
        <position position="73"/>
    </location>
</feature>
<feature type="domain" description="GST C-terminal" evidence="4">
    <location>
        <begin position="181"/>
        <end position="305"/>
    </location>
</feature>
<dbReference type="PANTHER" id="PTHR32419">
    <property type="entry name" value="GLUTATHIONYL-HYDROQUINONE REDUCTASE"/>
    <property type="match status" value="1"/>
</dbReference>
<dbReference type="GO" id="GO:0005737">
    <property type="term" value="C:cytoplasm"/>
    <property type="evidence" value="ECO:0007669"/>
    <property type="project" value="TreeGrafter"/>
</dbReference>
<dbReference type="SFLD" id="SFLDS00019">
    <property type="entry name" value="Glutathione_Transferase_(cytos"/>
    <property type="match status" value="1"/>
</dbReference>
<dbReference type="Pfam" id="PF13410">
    <property type="entry name" value="GST_C_2"/>
    <property type="match status" value="1"/>
</dbReference>
<dbReference type="Gene3D" id="1.20.1050.10">
    <property type="match status" value="1"/>
</dbReference>
<dbReference type="PROSITE" id="PS50405">
    <property type="entry name" value="GST_CTER"/>
    <property type="match status" value="1"/>
</dbReference>
<feature type="site" description="Lowers pKa of active site Cys" evidence="3">
    <location>
        <position position="262"/>
    </location>
</feature>
<evidence type="ECO:0000256" key="1">
    <source>
        <dbReference type="PIRSR" id="PIRSR015753-1"/>
    </source>
</evidence>
<protein>
    <submittedName>
        <fullName evidence="5">Glutathione S-transferase family protein</fullName>
    </submittedName>
</protein>
<dbReference type="InterPro" id="IPR010987">
    <property type="entry name" value="Glutathione-S-Trfase_C-like"/>
</dbReference>
<sequence>MGLLVNGEWVDQWYDTKKHGGEFVRESAQLRDWVGDDSMREVLSGGASSGKQWQGQRYPAQADRYHLYVSLACPWAHRVLIMRKLKGLESLIGASHVSPLMQDKGWTYNQAEGSSGDPVNHVDYHHQLYTMNDSTYTGRVTVPLLWDKQRSAIINNESADLIRIFNHAFDELTGNDLDFYPDDLRSTINDINDDVYEHINNGVYKSGFATDQQVYEKHVQALFDALDRMEKRLSEHRYLAGEWLTEADIRLFTTLIRFDAVYYGHFKCNLKRIEDYPNLANYVRELYQWSGIAETVNMDQIKRHYYYSHDKINPTRIVPAGPLLDLERPHDRQRLPGQGIRRRASY</sequence>
<dbReference type="SUPFAM" id="SSF47616">
    <property type="entry name" value="GST C-terminal domain-like"/>
    <property type="match status" value="1"/>
</dbReference>
<proteinExistence type="predicted"/>
<evidence type="ECO:0000313" key="6">
    <source>
        <dbReference type="Proteomes" id="UP000663479"/>
    </source>
</evidence>
<reference evidence="5" key="1">
    <citation type="submission" date="2020-12" db="EMBL/GenBank/DDBJ databases">
        <title>Genome reconstruction of Halomonas venusta strain DSM 4743.</title>
        <authorList>
            <person name="Aguirre-Garrido J.F."/>
            <person name="Hernandez-Soto L.M."/>
            <person name="Martinez-Abarca F."/>
        </authorList>
    </citation>
    <scope>NUCLEOTIDE SEQUENCE</scope>
    <source>
        <strain evidence="5">4743</strain>
    </source>
</reference>
<dbReference type="InterPro" id="IPR036282">
    <property type="entry name" value="Glutathione-S-Trfase_C_sf"/>
</dbReference>
<dbReference type="InterPro" id="IPR047047">
    <property type="entry name" value="GST_Omega-like_C"/>
</dbReference>
<feature type="active site" description="Proton donor/acceptor" evidence="1">
    <location>
        <position position="204"/>
    </location>
</feature>
<dbReference type="InterPro" id="IPR036249">
    <property type="entry name" value="Thioredoxin-like_sf"/>
</dbReference>
<gene>
    <name evidence="5" type="ORF">JDS37_04385</name>
</gene>
<dbReference type="InterPro" id="IPR016639">
    <property type="entry name" value="GST_Omega/GSH"/>
</dbReference>
<dbReference type="EMBL" id="CP066539">
    <property type="protein sequence ID" value="QRL04201.1"/>
    <property type="molecule type" value="Genomic_DNA"/>
</dbReference>
<dbReference type="CDD" id="cd03190">
    <property type="entry name" value="GST_C_Omega_like"/>
    <property type="match status" value="1"/>
</dbReference>
<dbReference type="AlphaFoldDB" id="A0AAP9ZEH5"/>
<dbReference type="GO" id="GO:0004364">
    <property type="term" value="F:glutathione transferase activity"/>
    <property type="evidence" value="ECO:0007669"/>
    <property type="project" value="InterPro"/>
</dbReference>
<evidence type="ECO:0000256" key="2">
    <source>
        <dbReference type="PIRSR" id="PIRSR015753-2"/>
    </source>
</evidence>
<accession>A0AAP9ZEH5</accession>
<dbReference type="SUPFAM" id="SSF52833">
    <property type="entry name" value="Thioredoxin-like"/>
    <property type="match status" value="1"/>
</dbReference>
<name>A0AAP9ZEH5_9GAMM</name>
<dbReference type="SFLD" id="SFLDG01148">
    <property type="entry name" value="Xi_(cytGST)"/>
    <property type="match status" value="1"/>
</dbReference>
<dbReference type="PIRSF" id="PIRSF015753">
    <property type="entry name" value="GST"/>
    <property type="match status" value="1"/>
</dbReference>
<dbReference type="Proteomes" id="UP000663479">
    <property type="component" value="Chromosome"/>
</dbReference>
<dbReference type="InterPro" id="IPR004045">
    <property type="entry name" value="Glutathione_S-Trfase_N"/>
</dbReference>
<dbReference type="Gene3D" id="3.40.30.10">
    <property type="entry name" value="Glutaredoxin"/>
    <property type="match status" value="1"/>
</dbReference>
<dbReference type="SFLD" id="SFLDG01206">
    <property type="entry name" value="Xi.1"/>
    <property type="match status" value="1"/>
</dbReference>
<feature type="binding site" evidence="2">
    <location>
        <position position="106"/>
    </location>
    <ligand>
        <name>glutathione</name>
        <dbReference type="ChEBI" id="CHEBI:57925"/>
    </ligand>
</feature>
<evidence type="ECO:0000313" key="5">
    <source>
        <dbReference type="EMBL" id="QRL04201.1"/>
    </source>
</evidence>
<evidence type="ECO:0000259" key="4">
    <source>
        <dbReference type="PROSITE" id="PS50405"/>
    </source>
</evidence>
<evidence type="ECO:0000256" key="3">
    <source>
        <dbReference type="PIRSR" id="PIRSR015753-3"/>
    </source>
</evidence>
<dbReference type="RefSeq" id="WP_146942785.1">
    <property type="nucleotide sequence ID" value="NZ_BJUL01000003.1"/>
</dbReference>
<feature type="binding site" evidence="2">
    <location>
        <begin position="139"/>
        <end position="142"/>
    </location>
    <ligand>
        <name>glutathione</name>
        <dbReference type="ChEBI" id="CHEBI:57925"/>
    </ligand>
</feature>
<dbReference type="PANTHER" id="PTHR32419:SF6">
    <property type="entry name" value="GLUTATHIONE S-TRANSFERASE OMEGA-LIKE 1-RELATED"/>
    <property type="match status" value="1"/>
</dbReference>